<protein>
    <submittedName>
        <fullName evidence="7">Methyl-accepting chemotaxis protein</fullName>
    </submittedName>
</protein>
<dbReference type="SUPFAM" id="SSF58104">
    <property type="entry name" value="Methyl-accepting chemotaxis protein (MCP) signaling domain"/>
    <property type="match status" value="1"/>
</dbReference>
<dbReference type="PANTHER" id="PTHR32089">
    <property type="entry name" value="METHYL-ACCEPTING CHEMOTAXIS PROTEIN MCPB"/>
    <property type="match status" value="1"/>
</dbReference>
<keyword evidence="1 3" id="KW-0807">Transducer</keyword>
<evidence type="ECO:0000313" key="7">
    <source>
        <dbReference type="EMBL" id="TBW35240.1"/>
    </source>
</evidence>
<evidence type="ECO:0000256" key="4">
    <source>
        <dbReference type="SAM" id="Phobius"/>
    </source>
</evidence>
<accession>A0A4Q9VIY2</accession>
<dbReference type="PANTHER" id="PTHR32089:SF112">
    <property type="entry name" value="LYSOZYME-LIKE PROTEIN-RELATED"/>
    <property type="match status" value="1"/>
</dbReference>
<comment type="similarity">
    <text evidence="2">Belongs to the methyl-accepting chemotaxis (MCP) protein family.</text>
</comment>
<keyword evidence="8" id="KW-1185">Reference proteome</keyword>
<reference evidence="7 8" key="1">
    <citation type="submission" date="2019-02" db="EMBL/GenBank/DDBJ databases">
        <title>Siculibacillus lacustris gen. nov., sp. nov., a new rosette-forming bacterium isolated from a freshwater crater lake (Lake St. Ana, Romania).</title>
        <authorList>
            <person name="Felfoldi T."/>
            <person name="Marton Z."/>
            <person name="Szabo A."/>
            <person name="Mentes A."/>
            <person name="Boka K."/>
            <person name="Marialigeti K."/>
            <person name="Mathe I."/>
            <person name="Koncz M."/>
            <person name="Schumann P."/>
            <person name="Toth E."/>
        </authorList>
    </citation>
    <scope>NUCLEOTIDE SEQUENCE [LARGE SCALE GENOMIC DNA]</scope>
    <source>
        <strain evidence="7 8">SA-279</strain>
    </source>
</reference>
<dbReference type="Proteomes" id="UP000292781">
    <property type="component" value="Unassembled WGS sequence"/>
</dbReference>
<evidence type="ECO:0000313" key="8">
    <source>
        <dbReference type="Proteomes" id="UP000292781"/>
    </source>
</evidence>
<evidence type="ECO:0000256" key="1">
    <source>
        <dbReference type="ARBA" id="ARBA00023224"/>
    </source>
</evidence>
<dbReference type="SMART" id="SM00283">
    <property type="entry name" value="MA"/>
    <property type="match status" value="1"/>
</dbReference>
<dbReference type="GO" id="GO:0004888">
    <property type="term" value="F:transmembrane signaling receptor activity"/>
    <property type="evidence" value="ECO:0007669"/>
    <property type="project" value="InterPro"/>
</dbReference>
<keyword evidence="4" id="KW-1133">Transmembrane helix</keyword>
<name>A0A4Q9VIY2_9HYPH</name>
<dbReference type="OrthoDB" id="5179380at2"/>
<feature type="domain" description="HAMP" evidence="6">
    <location>
        <begin position="56"/>
        <end position="109"/>
    </location>
</feature>
<feature type="transmembrane region" description="Helical" evidence="4">
    <location>
        <begin position="36"/>
        <end position="55"/>
    </location>
</feature>
<dbReference type="RefSeq" id="WP_131310734.1">
    <property type="nucleotide sequence ID" value="NZ_SJFN01000027.1"/>
</dbReference>
<gene>
    <name evidence="7" type="ORF">EYW49_16550</name>
</gene>
<dbReference type="GO" id="GO:0007165">
    <property type="term" value="P:signal transduction"/>
    <property type="evidence" value="ECO:0007669"/>
    <property type="project" value="UniProtKB-KW"/>
</dbReference>
<dbReference type="Pfam" id="PF00015">
    <property type="entry name" value="MCPsignal"/>
    <property type="match status" value="1"/>
</dbReference>
<dbReference type="Gene3D" id="1.10.287.950">
    <property type="entry name" value="Methyl-accepting chemotaxis protein"/>
    <property type="match status" value="1"/>
</dbReference>
<evidence type="ECO:0000259" key="6">
    <source>
        <dbReference type="PROSITE" id="PS50885"/>
    </source>
</evidence>
<dbReference type="PRINTS" id="PR00260">
    <property type="entry name" value="CHEMTRNSDUCR"/>
</dbReference>
<keyword evidence="4" id="KW-0472">Membrane</keyword>
<organism evidence="7 8">
    <name type="scientific">Siculibacillus lacustris</name>
    <dbReference type="NCBI Taxonomy" id="1549641"/>
    <lineage>
        <taxon>Bacteria</taxon>
        <taxon>Pseudomonadati</taxon>
        <taxon>Pseudomonadota</taxon>
        <taxon>Alphaproteobacteria</taxon>
        <taxon>Hyphomicrobiales</taxon>
        <taxon>Ancalomicrobiaceae</taxon>
        <taxon>Siculibacillus</taxon>
    </lineage>
</organism>
<dbReference type="PROSITE" id="PS50111">
    <property type="entry name" value="CHEMOTAXIS_TRANSDUC_2"/>
    <property type="match status" value="1"/>
</dbReference>
<evidence type="ECO:0000256" key="2">
    <source>
        <dbReference type="ARBA" id="ARBA00029447"/>
    </source>
</evidence>
<dbReference type="EMBL" id="SJFN01000027">
    <property type="protein sequence ID" value="TBW35240.1"/>
    <property type="molecule type" value="Genomic_DNA"/>
</dbReference>
<dbReference type="PROSITE" id="PS50885">
    <property type="entry name" value="HAMP"/>
    <property type="match status" value="1"/>
</dbReference>
<keyword evidence="4" id="KW-0812">Transmembrane</keyword>
<dbReference type="GO" id="GO:0016020">
    <property type="term" value="C:membrane"/>
    <property type="evidence" value="ECO:0007669"/>
    <property type="project" value="InterPro"/>
</dbReference>
<dbReference type="GO" id="GO:0006935">
    <property type="term" value="P:chemotaxis"/>
    <property type="evidence" value="ECO:0007669"/>
    <property type="project" value="InterPro"/>
</dbReference>
<dbReference type="AlphaFoldDB" id="A0A4Q9VIY2"/>
<comment type="caution">
    <text evidence="7">The sequence shown here is derived from an EMBL/GenBank/DDBJ whole genome shotgun (WGS) entry which is preliminary data.</text>
</comment>
<feature type="domain" description="Methyl-accepting transducer" evidence="5">
    <location>
        <begin position="178"/>
        <end position="403"/>
    </location>
</feature>
<evidence type="ECO:0000256" key="3">
    <source>
        <dbReference type="PROSITE-ProRule" id="PRU00284"/>
    </source>
</evidence>
<dbReference type="InterPro" id="IPR004089">
    <property type="entry name" value="MCPsignal_dom"/>
</dbReference>
<evidence type="ECO:0000259" key="5">
    <source>
        <dbReference type="PROSITE" id="PS50111"/>
    </source>
</evidence>
<feature type="transmembrane region" description="Helical" evidence="4">
    <location>
        <begin position="12"/>
        <end position="30"/>
    </location>
</feature>
<dbReference type="InterPro" id="IPR003660">
    <property type="entry name" value="HAMP_dom"/>
</dbReference>
<dbReference type="InterPro" id="IPR004090">
    <property type="entry name" value="Chemotax_Me-accpt_rcpt"/>
</dbReference>
<sequence length="441" mass="44919">MTNSSSLSRAEGLAAGLAVLLAAVAVYEGAVVGSPAVAVAALVAALLAGACLSQVRRARTSFALISEVLDHAARGDLERRIVLLPDGGAVARLARDVNRLLDTSDAFVREARATLACVRDGARHRRIVERGMVGVFGAAARTMNEAVDTIDGRLVAFGTVMTEFETTVGGVAGALGGAVVGLSRSAVTMRDSAADTEARSTTIGASAEETSVTVASVAAATEQLTGAVEDISRQSERALRISDRAADRVAESRAAIGDLSAAVGDIAGVVEMIRGVAEQTKLLALNATIEAARAGEAGRGFGVVAIEVKALAGQTATATEEISGRIRAVVDRSARCMAAIEGITGIVGEISDAATVIAAAVQEQSAATQEIARSMQMASTATDDVSANVVTVAEAAGATGRVAIEVAGASDVLADQNRRLQDTVARFLERTREVVQVGRAA</sequence>
<proteinExistence type="inferred from homology"/>